<organism evidence="2 3">
    <name type="scientific">Anaerotruncus colihominis</name>
    <dbReference type="NCBI Taxonomy" id="169435"/>
    <lineage>
        <taxon>Bacteria</taxon>
        <taxon>Bacillati</taxon>
        <taxon>Bacillota</taxon>
        <taxon>Clostridia</taxon>
        <taxon>Eubacteriales</taxon>
        <taxon>Oscillospiraceae</taxon>
        <taxon>Anaerotruncus</taxon>
    </lineage>
</organism>
<dbReference type="EMBL" id="QXWK01000039">
    <property type="protein sequence ID" value="NBH62857.1"/>
    <property type="molecule type" value="Genomic_DNA"/>
</dbReference>
<name>A0A845QQ66_9FIRM</name>
<evidence type="ECO:0000313" key="2">
    <source>
        <dbReference type="EMBL" id="NBH62857.1"/>
    </source>
</evidence>
<evidence type="ECO:0000313" key="3">
    <source>
        <dbReference type="Proteomes" id="UP000446866"/>
    </source>
</evidence>
<keyword evidence="3" id="KW-1185">Reference proteome</keyword>
<feature type="compositionally biased region" description="Polar residues" evidence="1">
    <location>
        <begin position="83"/>
        <end position="97"/>
    </location>
</feature>
<sequence length="138" mass="16298">MDKVSGKLTVFFEEPFWVGVFERIDRNRLSVCKVTFGAEPKSCEVYEFVLKNYDQLRFSPAVETAIKKTSRNPKRLQREAHKQMQSRGVGTKSQQALKLQHEQMKAERKQQSRAQKEAEEKRQFALKQQKKKEKHRGR</sequence>
<reference evidence="2 3" key="1">
    <citation type="submission" date="2018-08" db="EMBL/GenBank/DDBJ databases">
        <title>Murine metabolic-syndrome-specific gut microbial biobank.</title>
        <authorList>
            <person name="Liu C."/>
        </authorList>
    </citation>
    <scope>NUCLEOTIDE SEQUENCE [LARGE SCALE GENOMIC DNA]</scope>
    <source>
        <strain evidence="2 3">28</strain>
    </source>
</reference>
<gene>
    <name evidence="2" type="ORF">D0435_14525</name>
</gene>
<protein>
    <submittedName>
        <fullName evidence="2">DUF2992 family protein</fullName>
    </submittedName>
</protein>
<dbReference type="Pfam" id="PF11208">
    <property type="entry name" value="DUF2992"/>
    <property type="match status" value="1"/>
</dbReference>
<dbReference type="PIRSF" id="PIRSF021328">
    <property type="entry name" value="UCP021328"/>
    <property type="match status" value="1"/>
</dbReference>
<feature type="region of interest" description="Disordered" evidence="1">
    <location>
        <begin position="66"/>
        <end position="138"/>
    </location>
</feature>
<feature type="compositionally biased region" description="Basic residues" evidence="1">
    <location>
        <begin position="128"/>
        <end position="138"/>
    </location>
</feature>
<dbReference type="RefSeq" id="WP_160203141.1">
    <property type="nucleotide sequence ID" value="NZ_QXWK01000039.1"/>
</dbReference>
<dbReference type="InterPro" id="IPR016787">
    <property type="entry name" value="UCP021328"/>
</dbReference>
<accession>A0A845QQ66</accession>
<dbReference type="Proteomes" id="UP000446866">
    <property type="component" value="Unassembled WGS sequence"/>
</dbReference>
<dbReference type="AlphaFoldDB" id="A0A845QQ66"/>
<comment type="caution">
    <text evidence="2">The sequence shown here is derived from an EMBL/GenBank/DDBJ whole genome shotgun (WGS) entry which is preliminary data.</text>
</comment>
<evidence type="ECO:0000256" key="1">
    <source>
        <dbReference type="SAM" id="MobiDB-lite"/>
    </source>
</evidence>
<proteinExistence type="predicted"/>
<feature type="compositionally biased region" description="Basic and acidic residues" evidence="1">
    <location>
        <begin position="99"/>
        <end position="123"/>
    </location>
</feature>